<sequence length="77" mass="8190">MVLIVLFDTIMDSDFVYFKSLPRVTSNPGSATGWGSTPGGGNGSSSAGPRPSMFSRSNSIEHDQFHPSPTSSTYQTC</sequence>
<reference evidence="2" key="2">
    <citation type="submission" date="2018-03" db="EMBL/GenBank/DDBJ databases">
        <title>The Triticum urartu genome reveals the dynamic nature of wheat genome evolution.</title>
        <authorList>
            <person name="Ling H."/>
            <person name="Ma B."/>
            <person name="Shi X."/>
            <person name="Liu H."/>
            <person name="Dong L."/>
            <person name="Sun H."/>
            <person name="Cao Y."/>
            <person name="Gao Q."/>
            <person name="Zheng S."/>
            <person name="Li Y."/>
            <person name="Yu Y."/>
            <person name="Du H."/>
            <person name="Qi M."/>
            <person name="Li Y."/>
            <person name="Yu H."/>
            <person name="Cui Y."/>
            <person name="Wang N."/>
            <person name="Chen C."/>
            <person name="Wu H."/>
            <person name="Zhao Y."/>
            <person name="Zhang J."/>
            <person name="Li Y."/>
            <person name="Zhou W."/>
            <person name="Zhang B."/>
            <person name="Hu W."/>
            <person name="Eijk M."/>
            <person name="Tang J."/>
            <person name="Witsenboer H."/>
            <person name="Zhao S."/>
            <person name="Li Z."/>
            <person name="Zhang A."/>
            <person name="Wang D."/>
            <person name="Liang C."/>
        </authorList>
    </citation>
    <scope>NUCLEOTIDE SEQUENCE [LARGE SCALE GENOMIC DNA]</scope>
    <source>
        <strain evidence="2">cv. G1812</strain>
    </source>
</reference>
<reference evidence="3" key="1">
    <citation type="journal article" date="2013" name="Nature">
        <title>Draft genome of the wheat A-genome progenitor Triticum urartu.</title>
        <authorList>
            <person name="Ling H.Q."/>
            <person name="Zhao S."/>
            <person name="Liu D."/>
            <person name="Wang J."/>
            <person name="Sun H."/>
            <person name="Zhang C."/>
            <person name="Fan H."/>
            <person name="Li D."/>
            <person name="Dong L."/>
            <person name="Tao Y."/>
            <person name="Gao C."/>
            <person name="Wu H."/>
            <person name="Li Y."/>
            <person name="Cui Y."/>
            <person name="Guo X."/>
            <person name="Zheng S."/>
            <person name="Wang B."/>
            <person name="Yu K."/>
            <person name="Liang Q."/>
            <person name="Yang W."/>
            <person name="Lou X."/>
            <person name="Chen J."/>
            <person name="Feng M."/>
            <person name="Jian J."/>
            <person name="Zhang X."/>
            <person name="Luo G."/>
            <person name="Jiang Y."/>
            <person name="Liu J."/>
            <person name="Wang Z."/>
            <person name="Sha Y."/>
            <person name="Zhang B."/>
            <person name="Wu H."/>
            <person name="Tang D."/>
            <person name="Shen Q."/>
            <person name="Xue P."/>
            <person name="Zou S."/>
            <person name="Wang X."/>
            <person name="Liu X."/>
            <person name="Wang F."/>
            <person name="Yang Y."/>
            <person name="An X."/>
            <person name="Dong Z."/>
            <person name="Zhang K."/>
            <person name="Zhang X."/>
            <person name="Luo M.C."/>
            <person name="Dvorak J."/>
            <person name="Tong Y."/>
            <person name="Wang J."/>
            <person name="Yang H."/>
            <person name="Li Z."/>
            <person name="Wang D."/>
            <person name="Zhang A."/>
            <person name="Wang J."/>
        </authorList>
    </citation>
    <scope>NUCLEOTIDE SEQUENCE</scope>
    <source>
        <strain evidence="3">cv. G1812</strain>
    </source>
</reference>
<protein>
    <submittedName>
        <fullName evidence="2">Uncharacterized protein</fullName>
    </submittedName>
</protein>
<reference evidence="2" key="3">
    <citation type="submission" date="2022-06" db="UniProtKB">
        <authorList>
            <consortium name="EnsemblPlants"/>
        </authorList>
    </citation>
    <scope>IDENTIFICATION</scope>
</reference>
<dbReference type="AlphaFoldDB" id="A0A8R7TF39"/>
<dbReference type="Gramene" id="TuG1812G0200001777.01.T01">
    <property type="protein sequence ID" value="TuG1812G0200001777.01.T01"/>
    <property type="gene ID" value="TuG1812G0200001777.01"/>
</dbReference>
<feature type="region of interest" description="Disordered" evidence="1">
    <location>
        <begin position="25"/>
        <end position="77"/>
    </location>
</feature>
<dbReference type="EnsemblPlants" id="TuG1812G0200001777.01.T01">
    <property type="protein sequence ID" value="TuG1812G0200001777.01.T01"/>
    <property type="gene ID" value="TuG1812G0200001777.01"/>
</dbReference>
<accession>A0A8R7TF39</accession>
<evidence type="ECO:0000313" key="2">
    <source>
        <dbReference type="EnsemblPlants" id="TuG1812G0200001777.01.T01"/>
    </source>
</evidence>
<evidence type="ECO:0000256" key="1">
    <source>
        <dbReference type="SAM" id="MobiDB-lite"/>
    </source>
</evidence>
<name>A0A8R7TF39_TRIUA</name>
<proteinExistence type="predicted"/>
<feature type="compositionally biased region" description="Polar residues" evidence="1">
    <location>
        <begin position="67"/>
        <end position="77"/>
    </location>
</feature>
<evidence type="ECO:0000313" key="3">
    <source>
        <dbReference type="Proteomes" id="UP000015106"/>
    </source>
</evidence>
<keyword evidence="3" id="KW-1185">Reference proteome</keyword>
<organism evidence="2 3">
    <name type="scientific">Triticum urartu</name>
    <name type="common">Red wild einkorn</name>
    <name type="synonym">Crithodium urartu</name>
    <dbReference type="NCBI Taxonomy" id="4572"/>
    <lineage>
        <taxon>Eukaryota</taxon>
        <taxon>Viridiplantae</taxon>
        <taxon>Streptophyta</taxon>
        <taxon>Embryophyta</taxon>
        <taxon>Tracheophyta</taxon>
        <taxon>Spermatophyta</taxon>
        <taxon>Magnoliopsida</taxon>
        <taxon>Liliopsida</taxon>
        <taxon>Poales</taxon>
        <taxon>Poaceae</taxon>
        <taxon>BOP clade</taxon>
        <taxon>Pooideae</taxon>
        <taxon>Triticodae</taxon>
        <taxon>Triticeae</taxon>
        <taxon>Triticinae</taxon>
        <taxon>Triticum</taxon>
    </lineage>
</organism>
<dbReference type="Proteomes" id="UP000015106">
    <property type="component" value="Chromosome 2"/>
</dbReference>